<dbReference type="GO" id="GO:1901135">
    <property type="term" value="P:carbohydrate derivative metabolic process"/>
    <property type="evidence" value="ECO:0007669"/>
    <property type="project" value="InterPro"/>
</dbReference>
<evidence type="ECO:0000313" key="7">
    <source>
        <dbReference type="Proteomes" id="UP000235803"/>
    </source>
</evidence>
<dbReference type="Proteomes" id="UP000235803">
    <property type="component" value="Unassembled WGS sequence"/>
</dbReference>
<dbReference type="RefSeq" id="WP_102651829.1">
    <property type="nucleotide sequence ID" value="NZ_PNRF01000007.1"/>
</dbReference>
<dbReference type="GO" id="GO:0003677">
    <property type="term" value="F:DNA binding"/>
    <property type="evidence" value="ECO:0007669"/>
    <property type="project" value="UniProtKB-KW"/>
</dbReference>
<dbReference type="GO" id="GO:0097367">
    <property type="term" value="F:carbohydrate derivative binding"/>
    <property type="evidence" value="ECO:0007669"/>
    <property type="project" value="InterPro"/>
</dbReference>
<dbReference type="Gene3D" id="1.10.10.10">
    <property type="entry name" value="Winged helix-like DNA-binding domain superfamily/Winged helix DNA-binding domain"/>
    <property type="match status" value="1"/>
</dbReference>
<dbReference type="PANTHER" id="PTHR30514:SF18">
    <property type="entry name" value="RPIR-FAMILY TRANSCRIPTIONAL REGULATOR"/>
    <property type="match status" value="1"/>
</dbReference>
<dbReference type="InterPro" id="IPR035472">
    <property type="entry name" value="RpiR-like_SIS"/>
</dbReference>
<dbReference type="PANTHER" id="PTHR30514">
    <property type="entry name" value="GLUCOKINASE"/>
    <property type="match status" value="1"/>
</dbReference>
<accession>A0A2N7UAI6</accession>
<evidence type="ECO:0000256" key="1">
    <source>
        <dbReference type="ARBA" id="ARBA00023015"/>
    </source>
</evidence>
<evidence type="ECO:0000256" key="2">
    <source>
        <dbReference type="ARBA" id="ARBA00023125"/>
    </source>
</evidence>
<evidence type="ECO:0000256" key="3">
    <source>
        <dbReference type="ARBA" id="ARBA00023163"/>
    </source>
</evidence>
<dbReference type="OrthoDB" id="3237351at2"/>
<dbReference type="AlphaFoldDB" id="A0A2N7UAI6"/>
<comment type="caution">
    <text evidence="6">The sequence shown here is derived from an EMBL/GenBank/DDBJ whole genome shotgun (WGS) entry which is preliminary data.</text>
</comment>
<dbReference type="PROSITE" id="PS51071">
    <property type="entry name" value="HTH_RPIR"/>
    <property type="match status" value="1"/>
</dbReference>
<evidence type="ECO:0000259" key="4">
    <source>
        <dbReference type="PROSITE" id="PS51071"/>
    </source>
</evidence>
<feature type="domain" description="HTH rpiR-type" evidence="4">
    <location>
        <begin position="12"/>
        <end position="88"/>
    </location>
</feature>
<protein>
    <submittedName>
        <fullName evidence="6">RpiR family transcriptional regulator</fullName>
    </submittedName>
</protein>
<dbReference type="GO" id="GO:0003700">
    <property type="term" value="F:DNA-binding transcription factor activity"/>
    <property type="evidence" value="ECO:0007669"/>
    <property type="project" value="InterPro"/>
</dbReference>
<dbReference type="PROSITE" id="PS51464">
    <property type="entry name" value="SIS"/>
    <property type="match status" value="1"/>
</dbReference>
<proteinExistence type="predicted"/>
<sequence>MPLPQDDGPMRPTVAKMVHQTLDEMTPTERRIAHILLASYPMVGLETVAAFAERARTSGPSILRFITKVGFKSYAAFQRALREELKERLESPLARYDGVMASDTPLPDDSGRDTLARFGDALAANIRRAFDTLSRDEYEAVIALLTDSKHALHILGGRFSRTTASYLHMYLRELRPIVHLIDGPTSTWPDQRLDVSKHDTLIVYDFRRYQPDVIRFAEQMARQGVTLVLITDIWNSQITAHAHHVLSVPVEVPSAFDSGVAGLAMTEALVAGVVDRLGSRGKRRIERLEKLRTASGEE</sequence>
<evidence type="ECO:0000259" key="5">
    <source>
        <dbReference type="PROSITE" id="PS51464"/>
    </source>
</evidence>
<dbReference type="Pfam" id="PF01380">
    <property type="entry name" value="SIS"/>
    <property type="match status" value="1"/>
</dbReference>
<dbReference type="InterPro" id="IPR001347">
    <property type="entry name" value="SIS_dom"/>
</dbReference>
<keyword evidence="1" id="KW-0805">Transcription regulation</keyword>
<dbReference type="InterPro" id="IPR000281">
    <property type="entry name" value="HTH_RpiR"/>
</dbReference>
<gene>
    <name evidence="6" type="ORF">C1H69_02475</name>
</gene>
<keyword evidence="7" id="KW-1185">Reference proteome</keyword>
<dbReference type="EMBL" id="PNRF01000007">
    <property type="protein sequence ID" value="PMR77415.1"/>
    <property type="molecule type" value="Genomic_DNA"/>
</dbReference>
<dbReference type="CDD" id="cd05013">
    <property type="entry name" value="SIS_RpiR"/>
    <property type="match status" value="1"/>
</dbReference>
<dbReference type="Gene3D" id="3.40.50.10490">
    <property type="entry name" value="Glucose-6-phosphate isomerase like protein, domain 1"/>
    <property type="match status" value="1"/>
</dbReference>
<dbReference type="InterPro" id="IPR047640">
    <property type="entry name" value="RpiR-like"/>
</dbReference>
<dbReference type="InterPro" id="IPR046348">
    <property type="entry name" value="SIS_dom_sf"/>
</dbReference>
<feature type="domain" description="SIS" evidence="5">
    <location>
        <begin position="141"/>
        <end position="279"/>
    </location>
</feature>
<organism evidence="6 7">
    <name type="scientific">Billgrantia endophytica</name>
    <dbReference type="NCBI Taxonomy" id="2033802"/>
    <lineage>
        <taxon>Bacteria</taxon>
        <taxon>Pseudomonadati</taxon>
        <taxon>Pseudomonadota</taxon>
        <taxon>Gammaproteobacteria</taxon>
        <taxon>Oceanospirillales</taxon>
        <taxon>Halomonadaceae</taxon>
        <taxon>Billgrantia</taxon>
    </lineage>
</organism>
<dbReference type="SUPFAM" id="SSF46689">
    <property type="entry name" value="Homeodomain-like"/>
    <property type="match status" value="1"/>
</dbReference>
<dbReference type="Pfam" id="PF01418">
    <property type="entry name" value="HTH_6"/>
    <property type="match status" value="1"/>
</dbReference>
<reference evidence="6 7" key="1">
    <citation type="submission" date="2018-01" db="EMBL/GenBank/DDBJ databases">
        <title>Halomonas endophytica sp. nov., isolated from storage liquid in the stems of Populus euphratica.</title>
        <authorList>
            <person name="Chen C."/>
        </authorList>
    </citation>
    <scope>NUCLEOTIDE SEQUENCE [LARGE SCALE GENOMIC DNA]</scope>
    <source>
        <strain evidence="6 7">MC28</strain>
    </source>
</reference>
<evidence type="ECO:0000313" key="6">
    <source>
        <dbReference type="EMBL" id="PMR77415.1"/>
    </source>
</evidence>
<keyword evidence="3" id="KW-0804">Transcription</keyword>
<name>A0A2N7UAI6_9GAMM</name>
<dbReference type="InterPro" id="IPR036388">
    <property type="entry name" value="WH-like_DNA-bd_sf"/>
</dbReference>
<keyword evidence="2" id="KW-0238">DNA-binding</keyword>
<dbReference type="SUPFAM" id="SSF53697">
    <property type="entry name" value="SIS domain"/>
    <property type="match status" value="1"/>
</dbReference>
<dbReference type="InterPro" id="IPR009057">
    <property type="entry name" value="Homeodomain-like_sf"/>
</dbReference>